<reference evidence="2" key="1">
    <citation type="submission" date="2015-07" db="EMBL/GenBank/DDBJ databases">
        <title>Novel operon containing particulate methane monooxygenase-type genes and epoxyalkane:coenzyme M transferase gene in ethylene-assimilating marine bacterium, Haliea sp. ETY-M.</title>
        <authorList>
            <person name="Suzuki T."/>
            <person name="Habe H."/>
            <person name="Nakajima-Kambe T."/>
            <person name="Fuse H."/>
        </authorList>
    </citation>
    <scope>NUCLEOTIDE SEQUENCE</scope>
    <source>
        <strain evidence="2">ETY-M</strain>
    </source>
</reference>
<name>A0A455R203_9GAMM</name>
<proteinExistence type="predicted"/>
<evidence type="ECO:0000313" key="2">
    <source>
        <dbReference type="EMBL" id="BBD50175.1"/>
    </source>
</evidence>
<sequence length="1192" mass="128215">MVLDGEYRFAQAPAPEPHTGAQDFTYSALVQTLEDAGMTVYKAHRDADADVTADENGFDFSTHDLLAYDVIWLFGYHGRNAFPPGSGGSSGDHLLSAAEHAALEAYMDAGGGVFATGDHDSIGADTGGHITRVRAMRTWFGANDTQAATLPAGFPLNHDVVGTLQADTVQANPLGDYSSETEAFRFFENQSDSIPQPITPTSSPAHRILRRDGNDITVFPDHMHEGNTLGSAELAPFVDGGTLPDFPSLGGHRELPEVIATGQSFAQLSKFASGAFGGDFISNVLPTPKTVNTLSVYDGRIVGVGRIVTGATFHHYIDINLTGDSDIDTPAEFALAGPDAAKGEGFAYAGAEETFADIKAVFVNITRWLAKPRPVVQLILERSTFSQDEATADGTFSGALLVTVDGLKPGHFPGGGVTTLSPSQAQLDAWAPEITLEDDSGITIQPSAVDSDDPTLLERVQRFTFTYDVTIDPATAFAFAGENRALFVDALLTPGGGLDPLDDRAWIVLVKAANPFMLDLANGNDAHWLSSDVRVFKVVAGSAYLGHTLVEGASPAQARTWLQNVLGTLTVGGFEGIPMSQAESVLSSLPTTTESGKPVYNFAVARVRLNGQAVAANNVRVFFRIFTTQTTAALTFRRTGGATPIDGEPTAGYLQTSSANPIALPGQTSGGDEWLSYPMFAAARAASPGAQSDPNNVVATITPVPGDEVTNFFGALIDTNLNTPYLPPTPGSDAPERGLASLLMGVHQCIVAQIEHSGTPIPNWAKPSTSDKLAQRNIAMSEIANPGLEASRMALHTFEIEATPAPVTDDYWPDELLIDWHEGAPDDTFAALFIPTWTARDVVDLADRFYARHELYELDEHTVAVPGGGVRYVPLPRQHARQTGVISVRFPVGVRKGERYDVSVRQITNRERRGRPPKYEGGTISRAEAFRLLQQQDAGGDNDGALPRGAFRVGERQVLLTDASVFDMKSDEPLLLTLPDKEQLTVFARTSGRWRETIGSFQIGIPVSDKAGMRIELLRQLALLRWRADFLQPTSRWYATFRHYVELMTLKVRALGVDPFSIDPAPNPKIPGLEGGGAGGADDTGGDTAADNPFLEPGDDEWLEDTSGLEPPEVAGSARYSGKVSGVLYDHFGDFEGFTVETYAGHHLGFFSREAAIRKLATRAWLERYVVTVITVGGDSREVRRLLLRGYH</sequence>
<dbReference type="AlphaFoldDB" id="A0A455R203"/>
<organism evidence="2">
    <name type="scientific">Haliea sp. ETY-M</name>
    <dbReference type="NCBI Taxonomy" id="1055105"/>
    <lineage>
        <taxon>Bacteria</taxon>
        <taxon>Pseudomonadati</taxon>
        <taxon>Pseudomonadota</taxon>
        <taxon>Gammaproteobacteria</taxon>
        <taxon>Cellvibrionales</taxon>
        <taxon>Halieaceae</taxon>
        <taxon>Haliea</taxon>
    </lineage>
</organism>
<protein>
    <submittedName>
        <fullName evidence="2">Uncharacterized protein</fullName>
    </submittedName>
</protein>
<feature type="region of interest" description="Disordered" evidence="1">
    <location>
        <begin position="1066"/>
        <end position="1097"/>
    </location>
</feature>
<feature type="compositionally biased region" description="Gly residues" evidence="1">
    <location>
        <begin position="1073"/>
        <end position="1083"/>
    </location>
</feature>
<evidence type="ECO:0000256" key="1">
    <source>
        <dbReference type="SAM" id="MobiDB-lite"/>
    </source>
</evidence>
<dbReference type="EMBL" id="LC064121">
    <property type="protein sequence ID" value="BBD50175.1"/>
    <property type="molecule type" value="Genomic_DNA"/>
</dbReference>
<dbReference type="CDD" id="cd03143">
    <property type="entry name" value="A4_beta-galactosidase_middle_domain"/>
    <property type="match status" value="1"/>
</dbReference>
<accession>A0A455R203</accession>